<sequence>MVDRKGGVHLLEENMGTTNGIEVSPDGKTLYVNESVSRVIWRYDITPAGAVANKTQFIKFDDFGMDGMRCDKWGNLFVTRHGKGSVVILSPKGKLLKEIPLKGKLCSNIALKIKGKKVEAFVTMADRGCFEYFRINYNEYGKE</sequence>
<dbReference type="PANTHER" id="PTHR47572">
    <property type="entry name" value="LIPOPROTEIN-RELATED"/>
    <property type="match status" value="1"/>
</dbReference>
<accession>A0A645G471</accession>
<dbReference type="Gene3D" id="2.120.10.30">
    <property type="entry name" value="TolB, C-terminal domain"/>
    <property type="match status" value="1"/>
</dbReference>
<dbReference type="Pfam" id="PF08450">
    <property type="entry name" value="SGL"/>
    <property type="match status" value="1"/>
</dbReference>
<protein>
    <recommendedName>
        <fullName evidence="1">SMP-30/Gluconolactonase/LRE-like region domain-containing protein</fullName>
    </recommendedName>
</protein>
<proteinExistence type="predicted"/>
<feature type="domain" description="SMP-30/Gluconolactonase/LRE-like region" evidence="1">
    <location>
        <begin position="2"/>
        <end position="124"/>
    </location>
</feature>
<dbReference type="EMBL" id="VSSQ01066243">
    <property type="protein sequence ID" value="MPN18823.1"/>
    <property type="molecule type" value="Genomic_DNA"/>
</dbReference>
<comment type="caution">
    <text evidence="2">The sequence shown here is derived from an EMBL/GenBank/DDBJ whole genome shotgun (WGS) entry which is preliminary data.</text>
</comment>
<evidence type="ECO:0000313" key="2">
    <source>
        <dbReference type="EMBL" id="MPN18823.1"/>
    </source>
</evidence>
<dbReference type="SUPFAM" id="SSF63829">
    <property type="entry name" value="Calcium-dependent phosphotriesterase"/>
    <property type="match status" value="1"/>
</dbReference>
<dbReference type="PANTHER" id="PTHR47572:SF5">
    <property type="entry name" value="BLR2277 PROTEIN"/>
    <property type="match status" value="1"/>
</dbReference>
<dbReference type="InterPro" id="IPR051262">
    <property type="entry name" value="SMP-30/CGR1_Lactonase"/>
</dbReference>
<gene>
    <name evidence="2" type="ORF">SDC9_166188</name>
</gene>
<evidence type="ECO:0000259" key="1">
    <source>
        <dbReference type="Pfam" id="PF08450"/>
    </source>
</evidence>
<dbReference type="InterPro" id="IPR013658">
    <property type="entry name" value="SGL"/>
</dbReference>
<reference evidence="2" key="1">
    <citation type="submission" date="2019-08" db="EMBL/GenBank/DDBJ databases">
        <authorList>
            <person name="Kucharzyk K."/>
            <person name="Murdoch R.W."/>
            <person name="Higgins S."/>
            <person name="Loffler F."/>
        </authorList>
    </citation>
    <scope>NUCLEOTIDE SEQUENCE</scope>
</reference>
<name>A0A645G471_9ZZZZ</name>
<dbReference type="InterPro" id="IPR011042">
    <property type="entry name" value="6-blade_b-propeller_TolB-like"/>
</dbReference>
<dbReference type="AlphaFoldDB" id="A0A645G471"/>
<organism evidence="2">
    <name type="scientific">bioreactor metagenome</name>
    <dbReference type="NCBI Taxonomy" id="1076179"/>
    <lineage>
        <taxon>unclassified sequences</taxon>
        <taxon>metagenomes</taxon>
        <taxon>ecological metagenomes</taxon>
    </lineage>
</organism>